<evidence type="ECO:0000313" key="1">
    <source>
        <dbReference type="EMBL" id="TFK75458.1"/>
    </source>
</evidence>
<protein>
    <submittedName>
        <fullName evidence="1">Uncharacterized protein</fullName>
    </submittedName>
</protein>
<gene>
    <name evidence="1" type="ORF">BDN72DRAFT_892400</name>
</gene>
<keyword evidence="2" id="KW-1185">Reference proteome</keyword>
<organism evidence="1 2">
    <name type="scientific">Pluteus cervinus</name>
    <dbReference type="NCBI Taxonomy" id="181527"/>
    <lineage>
        <taxon>Eukaryota</taxon>
        <taxon>Fungi</taxon>
        <taxon>Dikarya</taxon>
        <taxon>Basidiomycota</taxon>
        <taxon>Agaricomycotina</taxon>
        <taxon>Agaricomycetes</taxon>
        <taxon>Agaricomycetidae</taxon>
        <taxon>Agaricales</taxon>
        <taxon>Pluteineae</taxon>
        <taxon>Pluteaceae</taxon>
        <taxon>Pluteus</taxon>
    </lineage>
</organism>
<dbReference type="Proteomes" id="UP000308600">
    <property type="component" value="Unassembled WGS sequence"/>
</dbReference>
<evidence type="ECO:0000313" key="2">
    <source>
        <dbReference type="Proteomes" id="UP000308600"/>
    </source>
</evidence>
<proteinExistence type="predicted"/>
<name>A0ACD3BAV3_9AGAR</name>
<reference evidence="1 2" key="1">
    <citation type="journal article" date="2019" name="Nat. Ecol. Evol.">
        <title>Megaphylogeny resolves global patterns of mushroom evolution.</title>
        <authorList>
            <person name="Varga T."/>
            <person name="Krizsan K."/>
            <person name="Foldi C."/>
            <person name="Dima B."/>
            <person name="Sanchez-Garcia M."/>
            <person name="Sanchez-Ramirez S."/>
            <person name="Szollosi G.J."/>
            <person name="Szarkandi J.G."/>
            <person name="Papp V."/>
            <person name="Albert L."/>
            <person name="Andreopoulos W."/>
            <person name="Angelini C."/>
            <person name="Antonin V."/>
            <person name="Barry K.W."/>
            <person name="Bougher N.L."/>
            <person name="Buchanan P."/>
            <person name="Buyck B."/>
            <person name="Bense V."/>
            <person name="Catcheside P."/>
            <person name="Chovatia M."/>
            <person name="Cooper J."/>
            <person name="Damon W."/>
            <person name="Desjardin D."/>
            <person name="Finy P."/>
            <person name="Geml J."/>
            <person name="Haridas S."/>
            <person name="Hughes K."/>
            <person name="Justo A."/>
            <person name="Karasinski D."/>
            <person name="Kautmanova I."/>
            <person name="Kiss B."/>
            <person name="Kocsube S."/>
            <person name="Kotiranta H."/>
            <person name="LaButti K.M."/>
            <person name="Lechner B.E."/>
            <person name="Liimatainen K."/>
            <person name="Lipzen A."/>
            <person name="Lukacs Z."/>
            <person name="Mihaltcheva S."/>
            <person name="Morgado L.N."/>
            <person name="Niskanen T."/>
            <person name="Noordeloos M.E."/>
            <person name="Ohm R.A."/>
            <person name="Ortiz-Santana B."/>
            <person name="Ovrebo C."/>
            <person name="Racz N."/>
            <person name="Riley R."/>
            <person name="Savchenko A."/>
            <person name="Shiryaev A."/>
            <person name="Soop K."/>
            <person name="Spirin V."/>
            <person name="Szebenyi C."/>
            <person name="Tomsovsky M."/>
            <person name="Tulloss R.E."/>
            <person name="Uehling J."/>
            <person name="Grigoriev I.V."/>
            <person name="Vagvolgyi C."/>
            <person name="Papp T."/>
            <person name="Martin F.M."/>
            <person name="Miettinen O."/>
            <person name="Hibbett D.S."/>
            <person name="Nagy L.G."/>
        </authorList>
    </citation>
    <scope>NUCLEOTIDE SEQUENCE [LARGE SCALE GENOMIC DNA]</scope>
    <source>
        <strain evidence="1 2">NL-1719</strain>
    </source>
</reference>
<sequence length="431" mass="47777">MQFPHGRRQRKSLKECTRNFTWGWYTVVMGTGSLTSLASRFHFGGNTLGLRIFALVLFLLNLVLFIIISSMTVARFMSYPELFLKSLRHPIQGYYIGAFSIAVSNIIDGAVFVNRAFHFGGKGFLYTLWGFWWANLGIALVTTFAMLYIMYERIRLQVIPNSSHIRSSTPHHSLDVVLCLWVFPVITLVVVSAAGGSVALSLISHSECHALATTAVSFSALIIGLSLTLLMLTDYFLRLLIHGVPKGSLVLSSFLILSPLGEGGFSFLINGENLSVLMSREPQKWEALPFPRLFGQIIFVSCLALAWTLWSFALAWTTISSGSLYIATIGRKSRIPFSLSYWSVIFPNGVFALCSVQLGRVLNSTFFDYFGVVWTGGSPRFPEVILNRSLSVIVLILWVSIAARTIPAIWDTSIFAAPEALPSRSGDCEVL</sequence>
<dbReference type="EMBL" id="ML208263">
    <property type="protein sequence ID" value="TFK75458.1"/>
    <property type="molecule type" value="Genomic_DNA"/>
</dbReference>
<accession>A0ACD3BAV3</accession>